<evidence type="ECO:0000313" key="2">
    <source>
        <dbReference type="EMBL" id="XCH11087.1"/>
    </source>
</evidence>
<evidence type="ECO:0000256" key="1">
    <source>
        <dbReference type="SAM" id="SignalP"/>
    </source>
</evidence>
<sequence length="168" mass="17792">MKKLFILFALLIGLIAGGVPATAAPAAKEPNPFAPALNEGTFYLNGFCSFKVKATLTGKIKVIELPGDRTTTISPGAKITLTNVKTGTTVSYVITGVIHEQVLVDENGTKFRDVQATGNNLLLIPDPDSGLSLVTGNFHYTLNLDGSERTRFEVTDPGQVIDVCDALG</sequence>
<proteinExistence type="predicted"/>
<keyword evidence="1" id="KW-0732">Signal</keyword>
<dbReference type="EMBL" id="CP159279">
    <property type="protein sequence ID" value="XCH11087.1"/>
    <property type="molecule type" value="Genomic_DNA"/>
</dbReference>
<reference evidence="2" key="1">
    <citation type="submission" date="2024-06" db="EMBL/GenBank/DDBJ databases">
        <title>Biodegradation of dimethachlon by Arthrobacter sp. K5: mechanistic insights and ecological implications.</title>
        <authorList>
            <person name="Hu S."/>
            <person name="Lu P."/>
        </authorList>
    </citation>
    <scope>NUCLEOTIDE SEQUENCE</scope>
    <source>
        <strain evidence="2">K5</strain>
    </source>
</reference>
<feature type="signal peptide" evidence="1">
    <location>
        <begin position="1"/>
        <end position="23"/>
    </location>
</feature>
<dbReference type="RefSeq" id="WP_353711538.1">
    <property type="nucleotide sequence ID" value="NZ_CP159279.1"/>
</dbReference>
<organism evidence="2">
    <name type="scientific">Arthrobacter sp. K5</name>
    <dbReference type="NCBI Taxonomy" id="2839623"/>
    <lineage>
        <taxon>Bacteria</taxon>
        <taxon>Bacillati</taxon>
        <taxon>Actinomycetota</taxon>
        <taxon>Actinomycetes</taxon>
        <taxon>Micrococcales</taxon>
        <taxon>Micrococcaceae</taxon>
        <taxon>Arthrobacter</taxon>
    </lineage>
</organism>
<protein>
    <submittedName>
        <fullName evidence="2">Uncharacterized protein</fullName>
    </submittedName>
</protein>
<name>A0AAU8EN84_9MICC</name>
<dbReference type="AlphaFoldDB" id="A0AAU8EN84"/>
<feature type="chain" id="PRO_5043661313" evidence="1">
    <location>
        <begin position="24"/>
        <end position="168"/>
    </location>
</feature>
<accession>A0AAU8EN84</accession>
<gene>
    <name evidence="2" type="ORF">ABRP34_20155</name>
</gene>